<keyword evidence="12" id="KW-1185">Reference proteome</keyword>
<evidence type="ECO:0000256" key="4">
    <source>
        <dbReference type="ARBA" id="ARBA00022833"/>
    </source>
</evidence>
<dbReference type="InterPro" id="IPR001959">
    <property type="entry name" value="Transposase"/>
</dbReference>
<feature type="domain" description="Transposase putative helix-turn-helix" evidence="10">
    <location>
        <begin position="39"/>
        <end position="82"/>
    </location>
</feature>
<evidence type="ECO:0000256" key="1">
    <source>
        <dbReference type="ARBA" id="ARBA00008761"/>
    </source>
</evidence>
<evidence type="ECO:0000256" key="6">
    <source>
        <dbReference type="ARBA" id="ARBA00023172"/>
    </source>
</evidence>
<dbReference type="GO" id="GO:0046872">
    <property type="term" value="F:metal ion binding"/>
    <property type="evidence" value="ECO:0007669"/>
    <property type="project" value="UniProtKB-KW"/>
</dbReference>
<keyword evidence="5" id="KW-0238">DNA-binding</keyword>
<keyword evidence="4" id="KW-0862">Zinc</keyword>
<comment type="similarity">
    <text evidence="1">In the C-terminal section; belongs to the transposase 35 family.</text>
</comment>
<protein>
    <submittedName>
        <fullName evidence="11">Transposase</fullName>
    </submittedName>
</protein>
<dbReference type="Proteomes" id="UP000317078">
    <property type="component" value="Unassembled WGS sequence"/>
</dbReference>
<keyword evidence="6" id="KW-0233">DNA recombination</keyword>
<evidence type="ECO:0000256" key="7">
    <source>
        <dbReference type="SAM" id="MobiDB-lite"/>
    </source>
</evidence>
<evidence type="ECO:0000259" key="10">
    <source>
        <dbReference type="Pfam" id="PF12323"/>
    </source>
</evidence>
<dbReference type="AlphaFoldDB" id="A0A502EVL3"/>
<accession>A0A502EVL3</accession>
<evidence type="ECO:0000256" key="3">
    <source>
        <dbReference type="ARBA" id="ARBA00022723"/>
    </source>
</evidence>
<dbReference type="EMBL" id="RCZP01000061">
    <property type="protein sequence ID" value="TPG41938.1"/>
    <property type="molecule type" value="Genomic_DNA"/>
</dbReference>
<name>A0A502EVL3_9PROT</name>
<evidence type="ECO:0000256" key="2">
    <source>
        <dbReference type="ARBA" id="ARBA00022578"/>
    </source>
</evidence>
<evidence type="ECO:0000313" key="11">
    <source>
        <dbReference type="EMBL" id="TPG41938.1"/>
    </source>
</evidence>
<dbReference type="GO" id="GO:0003677">
    <property type="term" value="F:DNA binding"/>
    <property type="evidence" value="ECO:0007669"/>
    <property type="project" value="UniProtKB-KW"/>
</dbReference>
<feature type="domain" description="Probable transposase IS891/IS1136/IS1341" evidence="8">
    <location>
        <begin position="206"/>
        <end position="318"/>
    </location>
</feature>
<dbReference type="InterPro" id="IPR021027">
    <property type="entry name" value="Transposase_put_HTH"/>
</dbReference>
<dbReference type="NCBIfam" id="NF040570">
    <property type="entry name" value="guided_TnpB"/>
    <property type="match status" value="1"/>
</dbReference>
<feature type="compositionally biased region" description="Basic and acidic residues" evidence="7">
    <location>
        <begin position="439"/>
        <end position="451"/>
    </location>
</feature>
<gene>
    <name evidence="11" type="ORF">EAH89_28235</name>
</gene>
<dbReference type="GO" id="GO:0032196">
    <property type="term" value="P:transposition"/>
    <property type="evidence" value="ECO:0007669"/>
    <property type="project" value="UniProtKB-KW"/>
</dbReference>
<dbReference type="Pfam" id="PF07282">
    <property type="entry name" value="Cas12f1-like_TNB"/>
    <property type="match status" value="1"/>
</dbReference>
<feature type="domain" description="Cas12f1-like TNB" evidence="9">
    <location>
        <begin position="339"/>
        <end position="403"/>
    </location>
</feature>
<dbReference type="GO" id="GO:0006310">
    <property type="term" value="P:DNA recombination"/>
    <property type="evidence" value="ECO:0007669"/>
    <property type="project" value="UniProtKB-KW"/>
</dbReference>
<proteinExistence type="inferred from homology"/>
<feature type="region of interest" description="Disordered" evidence="7">
    <location>
        <begin position="410"/>
        <end position="490"/>
    </location>
</feature>
<evidence type="ECO:0000259" key="8">
    <source>
        <dbReference type="Pfam" id="PF01385"/>
    </source>
</evidence>
<evidence type="ECO:0000259" key="9">
    <source>
        <dbReference type="Pfam" id="PF07282"/>
    </source>
</evidence>
<dbReference type="Pfam" id="PF01385">
    <property type="entry name" value="OrfB_IS605"/>
    <property type="match status" value="1"/>
</dbReference>
<reference evidence="11 12" key="1">
    <citation type="journal article" date="2019" name="Environ. Microbiol.">
        <title>Species interactions and distinct microbial communities in high Arctic permafrost affected cryosols are associated with the CH4 and CO2 gas fluxes.</title>
        <authorList>
            <person name="Altshuler I."/>
            <person name="Hamel J."/>
            <person name="Turney S."/>
            <person name="Magnuson E."/>
            <person name="Levesque R."/>
            <person name="Greer C."/>
            <person name="Whyte L.G."/>
        </authorList>
    </citation>
    <scope>NUCLEOTIDE SEQUENCE [LARGE SCALE GENOMIC DNA]</scope>
    <source>
        <strain evidence="11 12">S9.3B</strain>
    </source>
</reference>
<organism evidence="11 12">
    <name type="scientific">Muricoccus nepalensis</name>
    <dbReference type="NCBI Taxonomy" id="1854500"/>
    <lineage>
        <taxon>Bacteria</taxon>
        <taxon>Pseudomonadati</taxon>
        <taxon>Pseudomonadota</taxon>
        <taxon>Alphaproteobacteria</taxon>
        <taxon>Acetobacterales</taxon>
        <taxon>Roseomonadaceae</taxon>
        <taxon>Muricoccus</taxon>
    </lineage>
</organism>
<sequence length="490" mass="55263">MRLRQPDFSSRPRPYARRLQSLRLLPHFRRCDGFGMALMLTHRVRAYPTKAQHARLADSLEHTRQIYNAALQERVDCYAKTGRTVGVYEQNRELTELRQDPAYARYARRMQCWALNLVDRAYKAMFTRHRKGKKLGRPRFRGRDYWNTLGLNSPIQVRMTARGLKAAGVFGGTLRLRPDRPLPPWSACKALTLSRDGERWYAHLTYEEEGPVSREGAPNRPLGLDFGLKCLAVTSDGARLDIPRFDRDAAPELRRVNRALSRAAKRSRGRRKIKAQRRRLLARIARRRAAALHRISARVVQHYDAVAIEDLNLKGLVRSGGGGAQGRGVRSSWRDRTPGKLADMLEWKCQREGRRFARVDPRGTTIDCAACGAAVPKTLKDRVHRCSNCGEVRDRDENAARNIRNRAGWGTGGVKLDDRAPATPASVRVCPGNTAAKPETPRASRRTRPDHGGAATPPSILPRAGATLDLFDGTPWARPEPRRRRADGPP</sequence>
<dbReference type="Pfam" id="PF12323">
    <property type="entry name" value="HTH_OrfB_IS605"/>
    <property type="match status" value="1"/>
</dbReference>
<evidence type="ECO:0000313" key="12">
    <source>
        <dbReference type="Proteomes" id="UP000317078"/>
    </source>
</evidence>
<evidence type="ECO:0000256" key="5">
    <source>
        <dbReference type="ARBA" id="ARBA00023125"/>
    </source>
</evidence>
<dbReference type="InterPro" id="IPR010095">
    <property type="entry name" value="Cas12f1-like_TNB"/>
</dbReference>
<keyword evidence="2" id="KW-0815">Transposition</keyword>
<comment type="caution">
    <text evidence="11">The sequence shown here is derived from an EMBL/GenBank/DDBJ whole genome shotgun (WGS) entry which is preliminary data.</text>
</comment>
<keyword evidence="3" id="KW-0479">Metal-binding</keyword>
<feature type="compositionally biased region" description="Basic residues" evidence="7">
    <location>
        <begin position="481"/>
        <end position="490"/>
    </location>
</feature>